<dbReference type="RefSeq" id="WP_347149441.1">
    <property type="nucleotide sequence ID" value="NZ_JBDLYL010000006.1"/>
</dbReference>
<sequence>MSLHDQSPLLTHSQTFFTATALTRHRMQGPLIKLAAQESAQ</sequence>
<dbReference type="Proteomes" id="UP001424532">
    <property type="component" value="Unassembled WGS sequence"/>
</dbReference>
<comment type="caution">
    <text evidence="1">The sequence shown here is derived from an EMBL/GenBank/DDBJ whole genome shotgun (WGS) entry which is preliminary data.</text>
</comment>
<reference evidence="1 2" key="1">
    <citation type="submission" date="2024-05" db="EMBL/GenBank/DDBJ databases">
        <title>Sequence of Lycoming College course isolates.</title>
        <authorList>
            <person name="Reigle C.A."/>
            <person name="Newman J.D."/>
        </authorList>
    </citation>
    <scope>NUCLEOTIDE SEQUENCE [LARGE SCALE GENOMIC DNA]</scope>
    <source>
        <strain evidence="1 2">CAR-09</strain>
    </source>
</reference>
<evidence type="ECO:0000313" key="1">
    <source>
        <dbReference type="EMBL" id="MEN8639464.1"/>
    </source>
</evidence>
<keyword evidence="2" id="KW-1185">Reference proteome</keyword>
<accession>A0ABV0DCG1</accession>
<protein>
    <submittedName>
        <fullName evidence="1">Uncharacterized protein</fullName>
    </submittedName>
</protein>
<proteinExistence type="predicted"/>
<dbReference type="EMBL" id="JBDLYL010000006">
    <property type="protein sequence ID" value="MEN8639464.1"/>
    <property type="molecule type" value="Genomic_DNA"/>
</dbReference>
<evidence type="ECO:0000313" key="2">
    <source>
        <dbReference type="Proteomes" id="UP001424532"/>
    </source>
</evidence>
<name>A0ABV0DCG1_9PSED</name>
<organism evidence="1 2">
    <name type="scientific">Pseudomonas sichuanensis</name>
    <dbReference type="NCBI Taxonomy" id="2213015"/>
    <lineage>
        <taxon>Bacteria</taxon>
        <taxon>Pseudomonadati</taxon>
        <taxon>Pseudomonadota</taxon>
        <taxon>Gammaproteobacteria</taxon>
        <taxon>Pseudomonadales</taxon>
        <taxon>Pseudomonadaceae</taxon>
        <taxon>Pseudomonas</taxon>
    </lineage>
</organism>
<gene>
    <name evidence="1" type="ORF">ABFE88_07365</name>
</gene>